<proteinExistence type="predicted"/>
<sequence>MKHGGPRTQILQTKQHLEGLGHQVKLHETWDGKPDLESSDLFHLFASNFAVYDLARFLHSEEMPFVTSPIFFTRRSPGVIRWVLRADTLMRKLAPGLWSDYGFTRDICRWSAAVLPNTESERSLIIDGLGISVEKTKVIPNGVEERFLYGDPEPFVKKYGVQDFILNVGHIGVERKNTLSLIRALETIDHPAVIIGKVTDTEEGQACLAEAGKNNNLIIIKGLDHDSDLLASAYAAAKVFALPARYETPGIAALEAALAGANIIITPHGGTHDYFQEMAIYVDPYSVNDIRAGLEKALNAPPDDKLKKHVQRNFLWQRVAEMSVNMYQSVLSQ</sequence>
<feature type="domain" description="Glycosyl transferase family 1" evidence="2">
    <location>
        <begin position="161"/>
        <end position="305"/>
    </location>
</feature>
<protein>
    <recommendedName>
        <fullName evidence="2">Glycosyl transferase family 1 domain-containing protein</fullName>
    </recommendedName>
</protein>
<dbReference type="SUPFAM" id="SSF53756">
    <property type="entry name" value="UDP-Glycosyltransferase/glycogen phosphorylase"/>
    <property type="match status" value="1"/>
</dbReference>
<dbReference type="InterPro" id="IPR001296">
    <property type="entry name" value="Glyco_trans_1"/>
</dbReference>
<dbReference type="Gene3D" id="3.40.50.2000">
    <property type="entry name" value="Glycogen Phosphorylase B"/>
    <property type="match status" value="2"/>
</dbReference>
<gene>
    <name evidence="3" type="ORF">METZ01_LOCUS62205</name>
</gene>
<dbReference type="AlphaFoldDB" id="A0A381T1D3"/>
<evidence type="ECO:0000256" key="1">
    <source>
        <dbReference type="ARBA" id="ARBA00022679"/>
    </source>
</evidence>
<dbReference type="GO" id="GO:0016757">
    <property type="term" value="F:glycosyltransferase activity"/>
    <property type="evidence" value="ECO:0007669"/>
    <property type="project" value="InterPro"/>
</dbReference>
<accession>A0A381T1D3</accession>
<evidence type="ECO:0000313" key="3">
    <source>
        <dbReference type="EMBL" id="SVA09351.1"/>
    </source>
</evidence>
<dbReference type="EMBL" id="UINC01003800">
    <property type="protein sequence ID" value="SVA09351.1"/>
    <property type="molecule type" value="Genomic_DNA"/>
</dbReference>
<dbReference type="Pfam" id="PF00534">
    <property type="entry name" value="Glycos_transf_1"/>
    <property type="match status" value="1"/>
</dbReference>
<evidence type="ECO:0000259" key="2">
    <source>
        <dbReference type="Pfam" id="PF00534"/>
    </source>
</evidence>
<dbReference type="PANTHER" id="PTHR46401:SF2">
    <property type="entry name" value="GLYCOSYLTRANSFERASE WBBK-RELATED"/>
    <property type="match status" value="1"/>
</dbReference>
<organism evidence="3">
    <name type="scientific">marine metagenome</name>
    <dbReference type="NCBI Taxonomy" id="408172"/>
    <lineage>
        <taxon>unclassified sequences</taxon>
        <taxon>metagenomes</taxon>
        <taxon>ecological metagenomes</taxon>
    </lineage>
</organism>
<dbReference type="PANTHER" id="PTHR46401">
    <property type="entry name" value="GLYCOSYLTRANSFERASE WBBK-RELATED"/>
    <property type="match status" value="1"/>
</dbReference>
<reference evidence="3" key="1">
    <citation type="submission" date="2018-05" db="EMBL/GenBank/DDBJ databases">
        <authorList>
            <person name="Lanie J.A."/>
            <person name="Ng W.-L."/>
            <person name="Kazmierczak K.M."/>
            <person name="Andrzejewski T.M."/>
            <person name="Davidsen T.M."/>
            <person name="Wayne K.J."/>
            <person name="Tettelin H."/>
            <person name="Glass J.I."/>
            <person name="Rusch D."/>
            <person name="Podicherti R."/>
            <person name="Tsui H.-C.T."/>
            <person name="Winkler M.E."/>
        </authorList>
    </citation>
    <scope>NUCLEOTIDE SEQUENCE</scope>
</reference>
<name>A0A381T1D3_9ZZZZ</name>
<dbReference type="GO" id="GO:0009103">
    <property type="term" value="P:lipopolysaccharide biosynthetic process"/>
    <property type="evidence" value="ECO:0007669"/>
    <property type="project" value="TreeGrafter"/>
</dbReference>
<keyword evidence="1" id="KW-0808">Transferase</keyword>